<proteinExistence type="inferred from homology"/>
<evidence type="ECO:0000256" key="4">
    <source>
        <dbReference type="ARBA" id="ARBA00005524"/>
    </source>
</evidence>
<dbReference type="Pfam" id="PF10143">
    <property type="entry name" value="PhosphMutase"/>
    <property type="match status" value="1"/>
</dbReference>
<dbReference type="AlphaFoldDB" id="A0A1J4SJW2"/>
<evidence type="ECO:0000313" key="9">
    <source>
        <dbReference type="Proteomes" id="UP000182278"/>
    </source>
</evidence>
<dbReference type="NCBIfam" id="NF003242">
    <property type="entry name" value="PRK04200.1"/>
    <property type="match status" value="1"/>
</dbReference>
<dbReference type="NCBIfam" id="TIGR02535">
    <property type="entry name" value="hyp_Hser_kinase"/>
    <property type="match status" value="1"/>
</dbReference>
<feature type="domain" description="Metalloenzyme" evidence="7">
    <location>
        <begin position="1"/>
        <end position="375"/>
    </location>
</feature>
<dbReference type="InterPro" id="IPR004456">
    <property type="entry name" value="Pglycerate_mutase_ApgM"/>
</dbReference>
<organism evidence="8 9">
    <name type="scientific">Candidatus Desantisbacteria bacterium CG1_02_38_46</name>
    <dbReference type="NCBI Taxonomy" id="1817893"/>
    <lineage>
        <taxon>Bacteria</taxon>
        <taxon>Candidatus Desantisiibacteriota</taxon>
    </lineage>
</organism>
<dbReference type="InterPro" id="IPR023665">
    <property type="entry name" value="ApgAM_prokaryotes"/>
</dbReference>
<dbReference type="InterPro" id="IPR006124">
    <property type="entry name" value="Metalloenzyme"/>
</dbReference>
<evidence type="ECO:0000256" key="5">
    <source>
        <dbReference type="ARBA" id="ARBA00023152"/>
    </source>
</evidence>
<dbReference type="InterPro" id="IPR017850">
    <property type="entry name" value="Alkaline_phosphatase_core_sf"/>
</dbReference>
<dbReference type="Proteomes" id="UP000182278">
    <property type="component" value="Unassembled WGS sequence"/>
</dbReference>
<dbReference type="EMBL" id="MNUO01000001">
    <property type="protein sequence ID" value="OIN98930.1"/>
    <property type="molecule type" value="Genomic_DNA"/>
</dbReference>
<dbReference type="Pfam" id="PF01676">
    <property type="entry name" value="Metalloenzyme"/>
    <property type="match status" value="1"/>
</dbReference>
<comment type="function">
    <text evidence="2">Catalyzes the interconversion of 2-phosphoglycerate and 3-phosphoglycerate.</text>
</comment>
<evidence type="ECO:0000256" key="1">
    <source>
        <dbReference type="ARBA" id="ARBA00000370"/>
    </source>
</evidence>
<protein>
    <submittedName>
        <fullName evidence="8">Cofactor-independent phosphoglycerate mutase</fullName>
    </submittedName>
</protein>
<dbReference type="GO" id="GO:0004619">
    <property type="term" value="F:phosphoglycerate mutase activity"/>
    <property type="evidence" value="ECO:0007669"/>
    <property type="project" value="UniProtKB-EC"/>
</dbReference>
<comment type="catalytic activity">
    <reaction evidence="1">
        <text>(2R)-2-phosphoglycerate = (2R)-3-phosphoglycerate</text>
        <dbReference type="Rhea" id="RHEA:15901"/>
        <dbReference type="ChEBI" id="CHEBI:58272"/>
        <dbReference type="ChEBI" id="CHEBI:58289"/>
        <dbReference type="EC" id="5.4.2.12"/>
    </reaction>
</comment>
<reference evidence="8 9" key="1">
    <citation type="journal article" date="2016" name="Environ. Microbiol.">
        <title>Genomic resolution of a cold subsurface aquifer community provides metabolic insights for novel microbes adapted to high CO concentrations.</title>
        <authorList>
            <person name="Probst A.J."/>
            <person name="Castelle C.J."/>
            <person name="Singh A."/>
            <person name="Brown C.T."/>
            <person name="Anantharaman K."/>
            <person name="Sharon I."/>
            <person name="Hug L.A."/>
            <person name="Burstein D."/>
            <person name="Emerson J.B."/>
            <person name="Thomas B.C."/>
            <person name="Banfield J.F."/>
        </authorList>
    </citation>
    <scope>NUCLEOTIDE SEQUENCE [LARGE SCALE GENOMIC DNA]</scope>
    <source>
        <strain evidence="8">CG1_02_38_46</strain>
    </source>
</reference>
<keyword evidence="6" id="KW-0413">Isomerase</keyword>
<dbReference type="NCBIfam" id="TIGR00306">
    <property type="entry name" value="apgM"/>
    <property type="match status" value="1"/>
</dbReference>
<dbReference type="SUPFAM" id="SSF53649">
    <property type="entry name" value="Alkaline phosphatase-like"/>
    <property type="match status" value="1"/>
</dbReference>
<comment type="pathway">
    <text evidence="3">Carbohydrate degradation.</text>
</comment>
<gene>
    <name evidence="8" type="ORF">AUJ66_00050</name>
</gene>
<name>A0A1J4SJW2_9BACT</name>
<dbReference type="STRING" id="1817893.AUJ66_00050"/>
<dbReference type="Gene3D" id="3.40.720.10">
    <property type="entry name" value="Alkaline Phosphatase, subunit A"/>
    <property type="match status" value="1"/>
</dbReference>
<evidence type="ECO:0000256" key="6">
    <source>
        <dbReference type="ARBA" id="ARBA00023235"/>
    </source>
</evidence>
<dbReference type="GO" id="GO:0046872">
    <property type="term" value="F:metal ion binding"/>
    <property type="evidence" value="ECO:0007669"/>
    <property type="project" value="InterPro"/>
</dbReference>
<evidence type="ECO:0000256" key="2">
    <source>
        <dbReference type="ARBA" id="ARBA00002315"/>
    </source>
</evidence>
<accession>A0A1J4SJW2</accession>
<dbReference type="GO" id="GO:0006096">
    <property type="term" value="P:glycolytic process"/>
    <property type="evidence" value="ECO:0007669"/>
    <property type="project" value="UniProtKB-KW"/>
</dbReference>
<dbReference type="PIRSF" id="PIRSF006392">
    <property type="entry name" value="IPGAM_arch"/>
    <property type="match status" value="1"/>
</dbReference>
<dbReference type="PANTHER" id="PTHR31209:SF4">
    <property type="entry name" value="2,3-BISPHOSPHOGLYCERATE-INDEPENDENT PHOSPHOGLYCERATE MUTASE"/>
    <property type="match status" value="1"/>
</dbReference>
<evidence type="ECO:0000256" key="3">
    <source>
        <dbReference type="ARBA" id="ARBA00004921"/>
    </source>
</evidence>
<keyword evidence="5" id="KW-0324">Glycolysis</keyword>
<comment type="similarity">
    <text evidence="4">Belongs to the BPG-independent phosphoglycerate mutase family. A-PGAM subfamily.</text>
</comment>
<dbReference type="PANTHER" id="PTHR31209">
    <property type="entry name" value="COFACTOR-INDEPENDENT PHOSPHOGLYCERATE MUTASE"/>
    <property type="match status" value="1"/>
</dbReference>
<comment type="caution">
    <text evidence="8">The sequence shown here is derived from an EMBL/GenBank/DDBJ whole genome shotgun (WGS) entry which is preliminary data.</text>
</comment>
<dbReference type="InterPro" id="IPR042253">
    <property type="entry name" value="Pglycerate_mutase_ApgM_sf"/>
</dbReference>
<evidence type="ECO:0000259" key="7">
    <source>
        <dbReference type="Pfam" id="PF01676"/>
    </source>
</evidence>
<dbReference type="CDD" id="cd16011">
    <property type="entry name" value="iPGM_like"/>
    <property type="match status" value="1"/>
</dbReference>
<sequence length="399" mass="44959">MKYMVIVGDGMADYPITELNGLTPLEVARKPNFDFLVRNGILGLVKTTPERMTPGTDVANLSILGYNPSKFYSGRGPLEAINFGINISKEDIVFRCNLVTVQDERLIDYSAGHIDTEIASLLIKELNQKLGNRFVKFYPGVSYRHLMVIRHQSPVSRRRLLNVKCLPPHDVMNRPLKEILPMGRGTEVLHQLMADSQKFLENYPGWKIGKHKANMIWLWGQGKKPGMPSFLKRYGLKGAVISAVDIIKGIGRAIGLDVIDVPGATGYYDTNYEGKARYALNALKKNDFVFIHIEAPDEAGHNADIKEKIRAIENIDKKVLGKVITGMKKYGDYKILALTDHPTPISLRTHTADPVPFVIYKNKIGTATIFQFHFDERSAKKSKLFFKQGHELIKFFLST</sequence>
<dbReference type="Gene3D" id="3.30.70.2130">
    <property type="entry name" value="Metalloenzyme domain"/>
    <property type="match status" value="1"/>
</dbReference>
<evidence type="ECO:0000313" key="8">
    <source>
        <dbReference type="EMBL" id="OIN98930.1"/>
    </source>
</evidence>